<evidence type="ECO:0000256" key="1">
    <source>
        <dbReference type="ARBA" id="ARBA00012513"/>
    </source>
</evidence>
<evidence type="ECO:0000256" key="4">
    <source>
        <dbReference type="ARBA" id="ARBA00022741"/>
    </source>
</evidence>
<dbReference type="InterPro" id="IPR000719">
    <property type="entry name" value="Prot_kinase_dom"/>
</dbReference>
<dbReference type="RefSeq" id="WP_218100925.1">
    <property type="nucleotide sequence ID" value="NZ_CAJVCE010000014.1"/>
</dbReference>
<organism evidence="11 12">
    <name type="scientific">Paenibacillus allorhizosphaerae</name>
    <dbReference type="NCBI Taxonomy" id="2849866"/>
    <lineage>
        <taxon>Bacteria</taxon>
        <taxon>Bacillati</taxon>
        <taxon>Bacillota</taxon>
        <taxon>Bacilli</taxon>
        <taxon>Bacillales</taxon>
        <taxon>Paenibacillaceae</taxon>
        <taxon>Paenibacillus</taxon>
    </lineage>
</organism>
<evidence type="ECO:0000313" key="12">
    <source>
        <dbReference type="Proteomes" id="UP000730618"/>
    </source>
</evidence>
<feature type="domain" description="Protein kinase" evidence="10">
    <location>
        <begin position="27"/>
        <end position="275"/>
    </location>
</feature>
<evidence type="ECO:0000256" key="5">
    <source>
        <dbReference type="ARBA" id="ARBA00022777"/>
    </source>
</evidence>
<dbReference type="Proteomes" id="UP000730618">
    <property type="component" value="Unassembled WGS sequence"/>
</dbReference>
<feature type="binding site" evidence="9">
    <location>
        <position position="56"/>
    </location>
    <ligand>
        <name>ATP</name>
        <dbReference type="ChEBI" id="CHEBI:30616"/>
    </ligand>
</feature>
<comment type="catalytic activity">
    <reaction evidence="8">
        <text>L-seryl-[protein] + ATP = O-phospho-L-seryl-[protein] + ADP + H(+)</text>
        <dbReference type="Rhea" id="RHEA:17989"/>
        <dbReference type="Rhea" id="RHEA-COMP:9863"/>
        <dbReference type="Rhea" id="RHEA-COMP:11604"/>
        <dbReference type="ChEBI" id="CHEBI:15378"/>
        <dbReference type="ChEBI" id="CHEBI:29999"/>
        <dbReference type="ChEBI" id="CHEBI:30616"/>
        <dbReference type="ChEBI" id="CHEBI:83421"/>
        <dbReference type="ChEBI" id="CHEBI:456216"/>
        <dbReference type="EC" id="2.7.11.1"/>
    </reaction>
</comment>
<dbReference type="Pfam" id="PF00069">
    <property type="entry name" value="Pkinase"/>
    <property type="match status" value="1"/>
</dbReference>
<evidence type="ECO:0000256" key="7">
    <source>
        <dbReference type="ARBA" id="ARBA00047899"/>
    </source>
</evidence>
<evidence type="ECO:0000259" key="10">
    <source>
        <dbReference type="PROSITE" id="PS50011"/>
    </source>
</evidence>
<protein>
    <recommendedName>
        <fullName evidence="1">non-specific serine/threonine protein kinase</fullName>
        <ecNumber evidence="1">2.7.11.1</ecNumber>
    </recommendedName>
</protein>
<dbReference type="InterPro" id="IPR017441">
    <property type="entry name" value="Protein_kinase_ATP_BS"/>
</dbReference>
<evidence type="ECO:0000256" key="9">
    <source>
        <dbReference type="PROSITE-ProRule" id="PRU10141"/>
    </source>
</evidence>
<comment type="caution">
    <text evidence="11">The sequence shown here is derived from an EMBL/GenBank/DDBJ whole genome shotgun (WGS) entry which is preliminary data.</text>
</comment>
<sequence length="277" mass="31275">MLNYMKEVYQAWIDYPLREGKQLAGKYRIEKFLGAGSYGLTYLCRELSTGRTVVIKQHKPSKGELGIELLQREANILGKLEHPDIPQLIETFTHNKRPYLVISHVQGKTVEELLFERKAVFSETESLSIVHRLTAIARSIHDQEHVHLDIRPPNVIMQGDRLHLIDFGLAARIGEPARVEPEADEEAWRRRSTEPASDLYAMGHFLLFLLYSGYPVSSEARTSGEFAGSLPGWEQELAVTPGTKRIIRKLLQLDAPYPDAAALLRDLDAAPQPGLTK</sequence>
<accession>A0ABM8VMS5</accession>
<keyword evidence="4 9" id="KW-0547">Nucleotide-binding</keyword>
<evidence type="ECO:0000256" key="8">
    <source>
        <dbReference type="ARBA" id="ARBA00048679"/>
    </source>
</evidence>
<dbReference type="PANTHER" id="PTHR43895:SF32">
    <property type="entry name" value="SERINE_THREONINE-PROTEIN KINASE CHK1"/>
    <property type="match status" value="1"/>
</dbReference>
<name>A0ABM8VMS5_9BACL</name>
<keyword evidence="6 9" id="KW-0067">ATP-binding</keyword>
<proteinExistence type="predicted"/>
<keyword evidence="3 11" id="KW-0808">Transferase</keyword>
<dbReference type="EC" id="2.7.11.1" evidence="1"/>
<keyword evidence="2" id="KW-0723">Serine/threonine-protein kinase</keyword>
<evidence type="ECO:0000256" key="2">
    <source>
        <dbReference type="ARBA" id="ARBA00022527"/>
    </source>
</evidence>
<dbReference type="PROSITE" id="PS00107">
    <property type="entry name" value="PROTEIN_KINASE_ATP"/>
    <property type="match status" value="1"/>
</dbReference>
<reference evidence="11 12" key="1">
    <citation type="submission" date="2021-06" db="EMBL/GenBank/DDBJ databases">
        <authorList>
            <person name="Criscuolo A."/>
        </authorList>
    </citation>
    <scope>NUCLEOTIDE SEQUENCE [LARGE SCALE GENOMIC DNA]</scope>
    <source>
        <strain evidence="12">CIP 111802</strain>
    </source>
</reference>
<gene>
    <name evidence="11" type="primary">ybdM</name>
    <name evidence="11" type="ORF">PAECIP111802_04642</name>
</gene>
<evidence type="ECO:0000256" key="3">
    <source>
        <dbReference type="ARBA" id="ARBA00022679"/>
    </source>
</evidence>
<dbReference type="EMBL" id="CAJVCE010000014">
    <property type="protein sequence ID" value="CAG7650113.1"/>
    <property type="molecule type" value="Genomic_DNA"/>
</dbReference>
<dbReference type="PANTHER" id="PTHR43895">
    <property type="entry name" value="CALCIUM/CALMODULIN-DEPENDENT PROTEIN KINASE KINASE-RELATED"/>
    <property type="match status" value="1"/>
</dbReference>
<keyword evidence="12" id="KW-1185">Reference proteome</keyword>
<keyword evidence="5 11" id="KW-0418">Kinase</keyword>
<dbReference type="PROSITE" id="PS50011">
    <property type="entry name" value="PROTEIN_KINASE_DOM"/>
    <property type="match status" value="1"/>
</dbReference>
<evidence type="ECO:0000313" key="11">
    <source>
        <dbReference type="EMBL" id="CAG7650113.1"/>
    </source>
</evidence>
<comment type="catalytic activity">
    <reaction evidence="7">
        <text>L-threonyl-[protein] + ATP = O-phospho-L-threonyl-[protein] + ADP + H(+)</text>
        <dbReference type="Rhea" id="RHEA:46608"/>
        <dbReference type="Rhea" id="RHEA-COMP:11060"/>
        <dbReference type="Rhea" id="RHEA-COMP:11605"/>
        <dbReference type="ChEBI" id="CHEBI:15378"/>
        <dbReference type="ChEBI" id="CHEBI:30013"/>
        <dbReference type="ChEBI" id="CHEBI:30616"/>
        <dbReference type="ChEBI" id="CHEBI:61977"/>
        <dbReference type="ChEBI" id="CHEBI:456216"/>
        <dbReference type="EC" id="2.7.11.1"/>
    </reaction>
</comment>
<dbReference type="GO" id="GO:0004674">
    <property type="term" value="F:protein serine/threonine kinase activity"/>
    <property type="evidence" value="ECO:0007669"/>
    <property type="project" value="UniProtKB-EC"/>
</dbReference>
<evidence type="ECO:0000256" key="6">
    <source>
        <dbReference type="ARBA" id="ARBA00022840"/>
    </source>
</evidence>